<dbReference type="PANTHER" id="PTHR43712">
    <property type="entry name" value="PUTATIVE (AFU_ORTHOLOGUE AFUA_4G14580)-RELATED"/>
    <property type="match status" value="1"/>
</dbReference>
<keyword evidence="1 7" id="KW-0489">Methyltransferase</keyword>
<dbReference type="PROSITE" id="PS51683">
    <property type="entry name" value="SAM_OMT_II"/>
    <property type="match status" value="1"/>
</dbReference>
<keyword evidence="8" id="KW-1185">Reference proteome</keyword>
<feature type="domain" description="O-methyltransferase dimerisation" evidence="6">
    <location>
        <begin position="20"/>
        <end position="95"/>
    </location>
</feature>
<dbReference type="InterPro" id="IPR001077">
    <property type="entry name" value="COMT_C"/>
</dbReference>
<organism evidence="7 8">
    <name type="scientific">Roseofilum reptotaenium AO1-A</name>
    <dbReference type="NCBI Taxonomy" id="1925591"/>
    <lineage>
        <taxon>Bacteria</taxon>
        <taxon>Bacillati</taxon>
        <taxon>Cyanobacteriota</taxon>
        <taxon>Cyanophyceae</taxon>
        <taxon>Desertifilales</taxon>
        <taxon>Desertifilaceae</taxon>
        <taxon>Roseofilum</taxon>
    </lineage>
</organism>
<protein>
    <submittedName>
        <fullName evidence="7">Methyltransferase</fullName>
    </submittedName>
</protein>
<proteinExistence type="predicted"/>
<dbReference type="GO" id="GO:0046983">
    <property type="term" value="F:protein dimerization activity"/>
    <property type="evidence" value="ECO:0007669"/>
    <property type="project" value="InterPro"/>
</dbReference>
<reference evidence="7" key="1">
    <citation type="submission" date="2016-10" db="EMBL/GenBank/DDBJ databases">
        <title>CRISPR-Cas defence system in Roseofilum reptotaenium: evidence of a bacteriophage-cyanobacterium arms race in the coral black band disease.</title>
        <authorList>
            <person name="Buerger P."/>
            <person name="Wood-Charlson E.M."/>
            <person name="Weynberg K.D."/>
            <person name="Willis B."/>
            <person name="Van Oppen M.J."/>
        </authorList>
    </citation>
    <scope>NUCLEOTIDE SEQUENCE [LARGE SCALE GENOMIC DNA]</scope>
    <source>
        <strain evidence="7">AO1-A</strain>
    </source>
</reference>
<accession>A0A1L9QWY8</accession>
<keyword evidence="3" id="KW-0949">S-adenosyl-L-methionine</keyword>
<evidence type="ECO:0000256" key="1">
    <source>
        <dbReference type="ARBA" id="ARBA00022603"/>
    </source>
</evidence>
<dbReference type="SUPFAM" id="SSF53335">
    <property type="entry name" value="S-adenosyl-L-methionine-dependent methyltransferases"/>
    <property type="match status" value="1"/>
</dbReference>
<dbReference type="Gene3D" id="3.40.50.150">
    <property type="entry name" value="Vaccinia Virus protein VP39"/>
    <property type="match status" value="1"/>
</dbReference>
<sequence length="341" mass="37954">MTSATCVQIHKPHTDDQPLWDLILGYLPQRVLLLAHDLKLFPLLAQQPRSIAEICQSLNIESRPAFAMLSVLVSVGLVEEQAGNYSLTPLAEDYLLASSSTYVGGVLDSMIANDTVVFSFESLKRAVLTNSPQFQGFETFEQQMDLARLFTRSMHSHSMAAALAWPKAIDLSGYKQLLDIGGGSGTHSITAILKWSALKAIVLDLQPVCEVAKEFIAQYGLENRIQTHSSNMWEEQFPVADCHFYADIYHDWTPEKGRFLTQKSFDSLPSGGRLIIHEMLYNDSKFGPQTVANYNFTMLVTMQGQQYSGRELSTLLSEVGFVDVEVIPTTGYWSIVTGCKP</sequence>
<dbReference type="EMBL" id="MLAW01000003">
    <property type="protein sequence ID" value="OJJ27132.1"/>
    <property type="molecule type" value="Genomic_DNA"/>
</dbReference>
<evidence type="ECO:0000313" key="7">
    <source>
        <dbReference type="EMBL" id="OJJ27132.1"/>
    </source>
</evidence>
<dbReference type="PIRSF" id="PIRSF005739">
    <property type="entry name" value="O-mtase"/>
    <property type="match status" value="1"/>
</dbReference>
<dbReference type="InterPro" id="IPR012967">
    <property type="entry name" value="COMT_dimerisation"/>
</dbReference>
<dbReference type="CDD" id="cd02440">
    <property type="entry name" value="AdoMet_MTases"/>
    <property type="match status" value="1"/>
</dbReference>
<feature type="domain" description="O-methyltransferase C-terminal" evidence="5">
    <location>
        <begin position="137"/>
        <end position="321"/>
    </location>
</feature>
<dbReference type="InterPro" id="IPR036390">
    <property type="entry name" value="WH_DNA-bd_sf"/>
</dbReference>
<dbReference type="GO" id="GO:0008171">
    <property type="term" value="F:O-methyltransferase activity"/>
    <property type="evidence" value="ECO:0007669"/>
    <property type="project" value="InterPro"/>
</dbReference>
<evidence type="ECO:0000259" key="5">
    <source>
        <dbReference type="Pfam" id="PF00891"/>
    </source>
</evidence>
<evidence type="ECO:0000256" key="2">
    <source>
        <dbReference type="ARBA" id="ARBA00022679"/>
    </source>
</evidence>
<evidence type="ECO:0000256" key="3">
    <source>
        <dbReference type="ARBA" id="ARBA00022691"/>
    </source>
</evidence>
<evidence type="ECO:0000256" key="4">
    <source>
        <dbReference type="PIRSR" id="PIRSR005739-1"/>
    </source>
</evidence>
<dbReference type="Gene3D" id="1.10.10.10">
    <property type="entry name" value="Winged helix-like DNA-binding domain superfamily/Winged helix DNA-binding domain"/>
    <property type="match status" value="1"/>
</dbReference>
<dbReference type="AlphaFoldDB" id="A0A1L9QWY8"/>
<dbReference type="GO" id="GO:0032259">
    <property type="term" value="P:methylation"/>
    <property type="evidence" value="ECO:0007669"/>
    <property type="project" value="UniProtKB-KW"/>
</dbReference>
<feature type="active site" description="Proton acceptor" evidence="4">
    <location>
        <position position="250"/>
    </location>
</feature>
<evidence type="ECO:0000313" key="8">
    <source>
        <dbReference type="Proteomes" id="UP000183940"/>
    </source>
</evidence>
<dbReference type="Pfam" id="PF08100">
    <property type="entry name" value="Dimerisation"/>
    <property type="match status" value="1"/>
</dbReference>
<dbReference type="STRING" id="1925591.BI308_03555"/>
<dbReference type="PANTHER" id="PTHR43712:SF2">
    <property type="entry name" value="O-METHYLTRANSFERASE CICE"/>
    <property type="match status" value="1"/>
</dbReference>
<comment type="caution">
    <text evidence="7">The sequence shown here is derived from an EMBL/GenBank/DDBJ whole genome shotgun (WGS) entry which is preliminary data.</text>
</comment>
<keyword evidence="2" id="KW-0808">Transferase</keyword>
<dbReference type="Proteomes" id="UP000183940">
    <property type="component" value="Unassembled WGS sequence"/>
</dbReference>
<evidence type="ECO:0000259" key="6">
    <source>
        <dbReference type="Pfam" id="PF08100"/>
    </source>
</evidence>
<dbReference type="SUPFAM" id="SSF46785">
    <property type="entry name" value="Winged helix' DNA-binding domain"/>
    <property type="match status" value="1"/>
</dbReference>
<dbReference type="InterPro" id="IPR029063">
    <property type="entry name" value="SAM-dependent_MTases_sf"/>
</dbReference>
<dbReference type="InterPro" id="IPR036388">
    <property type="entry name" value="WH-like_DNA-bd_sf"/>
</dbReference>
<dbReference type="InterPro" id="IPR016461">
    <property type="entry name" value="COMT-like"/>
</dbReference>
<gene>
    <name evidence="7" type="ORF">BI308_03555</name>
</gene>
<dbReference type="Pfam" id="PF00891">
    <property type="entry name" value="Methyltransf_2"/>
    <property type="match status" value="1"/>
</dbReference>
<name>A0A1L9QWY8_9CYAN</name>